<evidence type="ECO:0000256" key="8">
    <source>
        <dbReference type="ARBA" id="ARBA00038393"/>
    </source>
</evidence>
<evidence type="ECO:0000256" key="2">
    <source>
        <dbReference type="ARBA" id="ARBA00022581"/>
    </source>
</evidence>
<dbReference type="EMBL" id="CACVBM020001240">
    <property type="protein sequence ID" value="CAA7041129.1"/>
    <property type="molecule type" value="Genomic_DNA"/>
</dbReference>
<keyword evidence="9" id="KW-1133">Transmembrane helix</keyword>
<dbReference type="AlphaFoldDB" id="A0A6D2JCS9"/>
<keyword evidence="9" id="KW-0472">Membrane</keyword>
<comment type="subcellular location">
    <subcellularLocation>
        <location evidence="7">Cell junction</location>
        <location evidence="7">Plasmodesma</location>
    </subcellularLocation>
    <subcellularLocation>
        <location evidence="1">Cell membrane</location>
        <topology evidence="1">Single-pass type I membrane protein</topology>
    </subcellularLocation>
</comment>
<dbReference type="Gene3D" id="3.30.430.20">
    <property type="entry name" value="Gnk2 domain, C-X8-C-X2-C motif"/>
    <property type="match status" value="2"/>
</dbReference>
<feature type="signal peptide" evidence="10">
    <location>
        <begin position="1"/>
        <end position="26"/>
    </location>
</feature>
<keyword evidence="13" id="KW-1185">Reference proteome</keyword>
<dbReference type="GO" id="GO:0005886">
    <property type="term" value="C:plasma membrane"/>
    <property type="evidence" value="ECO:0007669"/>
    <property type="project" value="UniProtKB-SubCell"/>
</dbReference>
<evidence type="ECO:0000256" key="5">
    <source>
        <dbReference type="ARBA" id="ARBA00022949"/>
    </source>
</evidence>
<dbReference type="PANTHER" id="PTHR32080">
    <property type="entry name" value="ANTIFUNGAL PROTEIN GINKBILOBIN-2-LIKE"/>
    <property type="match status" value="1"/>
</dbReference>
<dbReference type="InterPro" id="IPR051378">
    <property type="entry name" value="Cell2Cell_Antifungal"/>
</dbReference>
<dbReference type="InterPro" id="IPR002902">
    <property type="entry name" value="GNK2"/>
</dbReference>
<dbReference type="InterPro" id="IPR038408">
    <property type="entry name" value="GNK2_sf"/>
</dbReference>
<evidence type="ECO:0000313" key="12">
    <source>
        <dbReference type="EMBL" id="CAA7041129.1"/>
    </source>
</evidence>
<evidence type="ECO:0000259" key="11">
    <source>
        <dbReference type="PROSITE" id="PS51473"/>
    </source>
</evidence>
<evidence type="ECO:0000256" key="7">
    <source>
        <dbReference type="ARBA" id="ARBA00024184"/>
    </source>
</evidence>
<organism evidence="12 13">
    <name type="scientific">Microthlaspi erraticum</name>
    <dbReference type="NCBI Taxonomy" id="1685480"/>
    <lineage>
        <taxon>Eukaryota</taxon>
        <taxon>Viridiplantae</taxon>
        <taxon>Streptophyta</taxon>
        <taxon>Embryophyta</taxon>
        <taxon>Tracheophyta</taxon>
        <taxon>Spermatophyta</taxon>
        <taxon>Magnoliopsida</taxon>
        <taxon>eudicotyledons</taxon>
        <taxon>Gunneridae</taxon>
        <taxon>Pentapetalae</taxon>
        <taxon>rosids</taxon>
        <taxon>malvids</taxon>
        <taxon>Brassicales</taxon>
        <taxon>Brassicaceae</taxon>
        <taxon>Coluteocarpeae</taxon>
        <taxon>Microthlaspi</taxon>
    </lineage>
</organism>
<feature type="domain" description="Gnk2-homologous" evidence="11">
    <location>
        <begin position="46"/>
        <end position="150"/>
    </location>
</feature>
<feature type="chain" id="PRO_5025695295" description="Gnk2-homologous domain-containing protein" evidence="10">
    <location>
        <begin position="27"/>
        <end position="319"/>
    </location>
</feature>
<evidence type="ECO:0000256" key="6">
    <source>
        <dbReference type="ARBA" id="ARBA00023157"/>
    </source>
</evidence>
<evidence type="ECO:0000256" key="1">
    <source>
        <dbReference type="ARBA" id="ARBA00004251"/>
    </source>
</evidence>
<keyword evidence="6" id="KW-1015">Disulfide bond</keyword>
<evidence type="ECO:0000313" key="13">
    <source>
        <dbReference type="Proteomes" id="UP000467841"/>
    </source>
</evidence>
<feature type="transmembrane region" description="Helical" evidence="9">
    <location>
        <begin position="289"/>
        <end position="309"/>
    </location>
</feature>
<keyword evidence="2" id="KW-0945">Host-virus interaction</keyword>
<proteinExistence type="inferred from homology"/>
<reference evidence="12" key="1">
    <citation type="submission" date="2020-01" db="EMBL/GenBank/DDBJ databases">
        <authorList>
            <person name="Mishra B."/>
        </authorList>
    </citation>
    <scope>NUCLEOTIDE SEQUENCE [LARGE SCALE GENOMIC DNA]</scope>
</reference>
<accession>A0A6D2JCS9</accession>
<keyword evidence="5" id="KW-0965">Cell junction</keyword>
<evidence type="ECO:0000256" key="3">
    <source>
        <dbReference type="ARBA" id="ARBA00022729"/>
    </source>
</evidence>
<gene>
    <name evidence="12" type="ORF">MERR_LOCUS28364</name>
</gene>
<feature type="domain" description="Gnk2-homologous" evidence="11">
    <location>
        <begin position="170"/>
        <end position="269"/>
    </location>
</feature>
<protein>
    <recommendedName>
        <fullName evidence="11">Gnk2-homologous domain-containing protein</fullName>
    </recommendedName>
</protein>
<dbReference type="Proteomes" id="UP000467841">
    <property type="component" value="Unassembled WGS sequence"/>
</dbReference>
<name>A0A6D2JCS9_9BRAS</name>
<dbReference type="PROSITE" id="PS51473">
    <property type="entry name" value="GNK2"/>
    <property type="match status" value="2"/>
</dbReference>
<evidence type="ECO:0000256" key="10">
    <source>
        <dbReference type="SAM" id="SignalP"/>
    </source>
</evidence>
<comment type="caution">
    <text evidence="12">The sequence shown here is derived from an EMBL/GenBank/DDBJ whole genome shotgun (WGS) entry which is preliminary data.</text>
</comment>
<keyword evidence="3 10" id="KW-0732">Signal</keyword>
<keyword evidence="4" id="KW-0677">Repeat</keyword>
<dbReference type="OrthoDB" id="1715309at2759"/>
<comment type="similarity">
    <text evidence="8">Belongs to the cysteine-rich repeat secretory protein family. Plasmodesmata-located proteins (PDLD) subfamily.</text>
</comment>
<dbReference type="PANTHER" id="PTHR32080:SF6">
    <property type="entry name" value="PLASMODESMATA-LOCATED PROTEIN 4"/>
    <property type="match status" value="1"/>
</dbReference>
<keyword evidence="9" id="KW-0812">Transmembrane</keyword>
<dbReference type="GO" id="GO:0009506">
    <property type="term" value="C:plasmodesma"/>
    <property type="evidence" value="ECO:0007669"/>
    <property type="project" value="UniProtKB-SubCell"/>
</dbReference>
<evidence type="ECO:0000256" key="4">
    <source>
        <dbReference type="ARBA" id="ARBA00022737"/>
    </source>
</evidence>
<dbReference type="GO" id="GO:0010497">
    <property type="term" value="P:plasmodesmata-mediated intercellular transport"/>
    <property type="evidence" value="ECO:0007669"/>
    <property type="project" value="TreeGrafter"/>
</dbReference>
<sequence>MVVHFFSPLTQTLTLIFLSLPSLINTSQLDYDTLIFKQCDSLDTNSLQKTTTTKYLSYSNQNLFLRAQALYSLLRKLESESSRSKFFKTLVGTQEYAVSGWFQCREDYPSEICHRCVSDLREISSILCGNATSARVYLRGCHLMYETELVDTHNAPHNHHNHKLLETSEHGLIHKICDEATAETFTGFEEMRTEALIAAAGGVVDGHGFYEESYKLLHVVAQCDGHVEACDCGECVGAAAAAAAEECRWSIAGQIYLEGCYVGYTYYPHEIPGDSYHEEGTKANTGKSLAIVVGGVAALVFVAIFFMFLKSLRKKGDDC</sequence>
<dbReference type="CDD" id="cd23509">
    <property type="entry name" value="Gnk2-like"/>
    <property type="match status" value="2"/>
</dbReference>
<dbReference type="Pfam" id="PF01657">
    <property type="entry name" value="Stress-antifung"/>
    <property type="match status" value="2"/>
</dbReference>
<dbReference type="GO" id="GO:0046739">
    <property type="term" value="P:transport of virus in multicellular host"/>
    <property type="evidence" value="ECO:0007669"/>
    <property type="project" value="TreeGrafter"/>
</dbReference>
<evidence type="ECO:0000256" key="9">
    <source>
        <dbReference type="SAM" id="Phobius"/>
    </source>
</evidence>